<feature type="compositionally biased region" description="Low complexity" evidence="1">
    <location>
        <begin position="192"/>
        <end position="213"/>
    </location>
</feature>
<sequence length="213" mass="22052">MAARAPGSEGAPDGDVEVSFEDQDGSDAGPDGPPRREAADGEGGEGGENGDANARRRRRRGRRGGRRNRRQDGTPGQFGDPEGGFDLLEPEVAEAIADFGGPRLGEDIPTGEQPELSGPVTETDHLSAPTEATSPAAPDEISPENLPVPSAGFDAPERPIEPRRSRRRTVDVPPPPDFGPVDPPEPLQALDPDAALPVSASALSAAAPEPTPA</sequence>
<protein>
    <submittedName>
        <fullName evidence="2">Uncharacterized protein</fullName>
    </submittedName>
</protein>
<feature type="compositionally biased region" description="Pro residues" evidence="1">
    <location>
        <begin position="172"/>
        <end position="186"/>
    </location>
</feature>
<name>A0A327KAH0_9BRAD</name>
<gene>
    <name evidence="2" type="ORF">CH341_31425</name>
</gene>
<dbReference type="EMBL" id="NPEX01000628">
    <property type="protein sequence ID" value="RAI34352.1"/>
    <property type="molecule type" value="Genomic_DNA"/>
</dbReference>
<keyword evidence="3" id="KW-1185">Reference proteome</keyword>
<reference evidence="2 3" key="1">
    <citation type="submission" date="2017-07" db="EMBL/GenBank/DDBJ databases">
        <title>Draft Genome Sequences of Select Purple Nonsulfur Bacteria.</title>
        <authorList>
            <person name="Lasarre B."/>
            <person name="Mckinlay J.B."/>
        </authorList>
    </citation>
    <scope>NUCLEOTIDE SEQUENCE [LARGE SCALE GENOMIC DNA]</scope>
    <source>
        <strain evidence="2 3">DSM 5909</strain>
    </source>
</reference>
<dbReference type="Proteomes" id="UP000249130">
    <property type="component" value="Unassembled WGS sequence"/>
</dbReference>
<evidence type="ECO:0000256" key="1">
    <source>
        <dbReference type="SAM" id="MobiDB-lite"/>
    </source>
</evidence>
<evidence type="ECO:0000313" key="2">
    <source>
        <dbReference type="EMBL" id="RAI34352.1"/>
    </source>
</evidence>
<feature type="non-terminal residue" evidence="2">
    <location>
        <position position="213"/>
    </location>
</feature>
<feature type="region of interest" description="Disordered" evidence="1">
    <location>
        <begin position="1"/>
        <end position="213"/>
    </location>
</feature>
<comment type="caution">
    <text evidence="2">The sequence shown here is derived from an EMBL/GenBank/DDBJ whole genome shotgun (WGS) entry which is preliminary data.</text>
</comment>
<organism evidence="2 3">
    <name type="scientific">Rhodoplanes roseus</name>
    <dbReference type="NCBI Taxonomy" id="29409"/>
    <lineage>
        <taxon>Bacteria</taxon>
        <taxon>Pseudomonadati</taxon>
        <taxon>Pseudomonadota</taxon>
        <taxon>Alphaproteobacteria</taxon>
        <taxon>Hyphomicrobiales</taxon>
        <taxon>Nitrobacteraceae</taxon>
        <taxon>Rhodoplanes</taxon>
    </lineage>
</organism>
<evidence type="ECO:0000313" key="3">
    <source>
        <dbReference type="Proteomes" id="UP000249130"/>
    </source>
</evidence>
<feature type="compositionally biased region" description="Low complexity" evidence="1">
    <location>
        <begin position="127"/>
        <end position="138"/>
    </location>
</feature>
<feature type="compositionally biased region" description="Acidic residues" evidence="1">
    <location>
        <begin position="12"/>
        <end position="25"/>
    </location>
</feature>
<feature type="compositionally biased region" description="Basic residues" evidence="1">
    <location>
        <begin position="55"/>
        <end position="69"/>
    </location>
</feature>
<accession>A0A327KAH0</accession>
<dbReference type="AlphaFoldDB" id="A0A327KAH0"/>
<proteinExistence type="predicted"/>